<evidence type="ECO:0000313" key="3">
    <source>
        <dbReference type="Proteomes" id="UP000006798"/>
    </source>
</evidence>
<organism evidence="2 3">
    <name type="scientific">Cupriavidus necator (strain ATCC 43291 / DSM 13513 / CCUG 52238 / LMG 8453 / N-1)</name>
    <name type="common">Ralstonia eutropha</name>
    <dbReference type="NCBI Taxonomy" id="1042878"/>
    <lineage>
        <taxon>Bacteria</taxon>
        <taxon>Pseudomonadati</taxon>
        <taxon>Pseudomonadota</taxon>
        <taxon>Betaproteobacteria</taxon>
        <taxon>Burkholderiales</taxon>
        <taxon>Burkholderiaceae</taxon>
        <taxon>Cupriavidus</taxon>
    </lineage>
</organism>
<evidence type="ECO:0000259" key="1">
    <source>
        <dbReference type="Pfam" id="PF14588"/>
    </source>
</evidence>
<keyword evidence="2" id="KW-0614">Plasmid</keyword>
<name>F8GUF9_CUPNN</name>
<evidence type="ECO:0000313" key="2">
    <source>
        <dbReference type="EMBL" id="AEI82363.1"/>
    </source>
</evidence>
<dbReference type="Pfam" id="PF14588">
    <property type="entry name" value="YjgF_endoribonc"/>
    <property type="match status" value="1"/>
</dbReference>
<protein>
    <submittedName>
        <fullName evidence="2">Endoribonuclease L-PSP</fullName>
    </submittedName>
</protein>
<dbReference type="KEGG" id="cnc:CNE_BB1p09520"/>
<dbReference type="CDD" id="cd02199">
    <property type="entry name" value="YjgF_YER057c_UK114_like_1"/>
    <property type="match status" value="1"/>
</dbReference>
<proteinExistence type="predicted"/>
<dbReference type="Gene3D" id="3.30.1330.40">
    <property type="entry name" value="RutC-like"/>
    <property type="match status" value="1"/>
</dbReference>
<accession>F8GUF9</accession>
<dbReference type="InterPro" id="IPR035959">
    <property type="entry name" value="RutC-like_sf"/>
</dbReference>
<dbReference type="InterPro" id="IPR013813">
    <property type="entry name" value="Endoribo_LPSP/chorism_mut-like"/>
</dbReference>
<geneLocation type="plasmid" evidence="2 3">
    <name>pBB1</name>
</geneLocation>
<dbReference type="Proteomes" id="UP000006798">
    <property type="component" value="Plasmid pBB1"/>
</dbReference>
<dbReference type="HOGENOM" id="CLU_104845_0_0_4"/>
<feature type="domain" description="Endoribonuclease L-PSP/chorismate mutase-like" evidence="1">
    <location>
        <begin position="53"/>
        <end position="186"/>
    </location>
</feature>
<dbReference type="PANTHER" id="PTHR43760:SF1">
    <property type="entry name" value="ENDORIBONUCLEASE L-PSP_CHORISMATE MUTASE-LIKE DOMAIN-CONTAINING PROTEIN"/>
    <property type="match status" value="1"/>
</dbReference>
<dbReference type="PANTHER" id="PTHR43760">
    <property type="entry name" value="ENDORIBONUCLEASE-RELATED"/>
    <property type="match status" value="1"/>
</dbReference>
<reference evidence="2 3" key="1">
    <citation type="journal article" date="2011" name="J. Bacteriol.">
        <title>Complete genome sequence of the type strain Cupriavidus necator N-1.</title>
        <authorList>
            <person name="Poehlein A."/>
            <person name="Kusian B."/>
            <person name="Friedrich B."/>
            <person name="Daniel R."/>
            <person name="Bowien B."/>
        </authorList>
    </citation>
    <scope>NUCLEOTIDE SEQUENCE [LARGE SCALE GENOMIC DNA]</scope>
    <source>
        <strain evidence="3">ATCC 43291 / DSM 13513 / CCUG 52238 / LMG 8453 / N-1</strain>
        <plasmid evidence="2 3">pBB1</plasmid>
    </source>
</reference>
<sequence>MSRERTWWSSPPVETLIPLSSPWRWNGADTPCCKVRSAEYPQSRTTHTIMNPEQRLQTAGLSLPAAYSPSGNYLPFRRAGQLLFVSGHGPRLDNGTYIAGQLATPDDVPAGYAAAQLATLNMLAAVKLAVGDLGKVQAVLKVLGLVNSTADFKQHPKVIDGCSDTLVAAFGDAGQHARSAVGMASLPHGMMVEVEAVFLVQD</sequence>
<dbReference type="AlphaFoldDB" id="F8GUF9"/>
<dbReference type="SUPFAM" id="SSF55298">
    <property type="entry name" value="YjgF-like"/>
    <property type="match status" value="1"/>
</dbReference>
<gene>
    <name evidence="2" type="ordered locus">CNE_BB1p09520</name>
</gene>
<dbReference type="EMBL" id="CP002879">
    <property type="protein sequence ID" value="AEI82363.1"/>
    <property type="molecule type" value="Genomic_DNA"/>
</dbReference>